<dbReference type="RefSeq" id="WP_344777757.1">
    <property type="nucleotide sequence ID" value="NZ_BAABAH010000015.1"/>
</dbReference>
<comment type="caution">
    <text evidence="2">The sequence shown here is derived from an EMBL/GenBank/DDBJ whole genome shotgun (WGS) entry which is preliminary data.</text>
</comment>
<gene>
    <name evidence="2" type="ORF">GCM10022242_34530</name>
</gene>
<proteinExistence type="predicted"/>
<evidence type="ECO:0000313" key="3">
    <source>
        <dbReference type="Proteomes" id="UP001501821"/>
    </source>
</evidence>
<dbReference type="Proteomes" id="UP001501821">
    <property type="component" value="Unassembled WGS sequence"/>
</dbReference>
<protein>
    <submittedName>
        <fullName evidence="2">Uncharacterized protein</fullName>
    </submittedName>
</protein>
<keyword evidence="3" id="KW-1185">Reference proteome</keyword>
<evidence type="ECO:0000313" key="2">
    <source>
        <dbReference type="EMBL" id="GAA3830209.1"/>
    </source>
</evidence>
<name>A0ABP7IZS0_9ACTN</name>
<feature type="compositionally biased region" description="Basic and acidic residues" evidence="1">
    <location>
        <begin position="1"/>
        <end position="20"/>
    </location>
</feature>
<reference evidence="3" key="1">
    <citation type="journal article" date="2019" name="Int. J. Syst. Evol. Microbiol.">
        <title>The Global Catalogue of Microorganisms (GCM) 10K type strain sequencing project: providing services to taxonomists for standard genome sequencing and annotation.</title>
        <authorList>
            <consortium name="The Broad Institute Genomics Platform"/>
            <consortium name="The Broad Institute Genome Sequencing Center for Infectious Disease"/>
            <person name="Wu L."/>
            <person name="Ma J."/>
        </authorList>
    </citation>
    <scope>NUCLEOTIDE SEQUENCE [LARGE SCALE GENOMIC DNA]</scope>
    <source>
        <strain evidence="3">JCM 16953</strain>
    </source>
</reference>
<feature type="compositionally biased region" description="Polar residues" evidence="1">
    <location>
        <begin position="24"/>
        <end position="34"/>
    </location>
</feature>
<organism evidence="2 3">
    <name type="scientific">Nocardioides panacisoli</name>
    <dbReference type="NCBI Taxonomy" id="627624"/>
    <lineage>
        <taxon>Bacteria</taxon>
        <taxon>Bacillati</taxon>
        <taxon>Actinomycetota</taxon>
        <taxon>Actinomycetes</taxon>
        <taxon>Propionibacteriales</taxon>
        <taxon>Nocardioidaceae</taxon>
        <taxon>Nocardioides</taxon>
    </lineage>
</organism>
<evidence type="ECO:0000256" key="1">
    <source>
        <dbReference type="SAM" id="MobiDB-lite"/>
    </source>
</evidence>
<dbReference type="EMBL" id="BAABAH010000015">
    <property type="protein sequence ID" value="GAA3830209.1"/>
    <property type="molecule type" value="Genomic_DNA"/>
</dbReference>
<sequence>MTSHSSEPEQEKIQQEKEYGDSATAVTPDTQQPAQGERVNNGDENGDGDGDDTGAQGADADTIPDDADAESGFYG</sequence>
<feature type="region of interest" description="Disordered" evidence="1">
    <location>
        <begin position="1"/>
        <end position="75"/>
    </location>
</feature>
<accession>A0ABP7IZS0</accession>